<dbReference type="OrthoDB" id="514937at2759"/>
<dbReference type="InterPro" id="IPR044970">
    <property type="entry name" value="CCB2"/>
</dbReference>
<dbReference type="AlphaFoldDB" id="A0A6I9RYB4"/>
<feature type="region of interest" description="Disordered" evidence="1">
    <location>
        <begin position="1"/>
        <end position="39"/>
    </location>
</feature>
<gene>
    <name evidence="3" type="primary">LOC105054141</name>
</gene>
<dbReference type="Proteomes" id="UP000504607">
    <property type="component" value="Chromosome 11"/>
</dbReference>
<dbReference type="PANTHER" id="PTHR36403">
    <property type="entry name" value="PROTEIN COFACTOR ASSEMBLY OF COMPLEX C SUBUNIT B CCB2, CHLOROPLASTIC"/>
    <property type="match status" value="1"/>
</dbReference>
<dbReference type="Pfam" id="PF11152">
    <property type="entry name" value="CCB2_CCB4"/>
    <property type="match status" value="1"/>
</dbReference>
<keyword evidence="2" id="KW-1185">Reference proteome</keyword>
<protein>
    <submittedName>
        <fullName evidence="3">Protein COFACTOR ASSEMBLY OF COMPLEX C SUBUNIT B CCB2, chloroplastic isoform X1</fullName>
    </submittedName>
</protein>
<evidence type="ECO:0000313" key="3">
    <source>
        <dbReference type="RefSeq" id="XP_010933883.1"/>
    </source>
</evidence>
<organism evidence="2 3">
    <name type="scientific">Elaeis guineensis var. tenera</name>
    <name type="common">Oil palm</name>
    <dbReference type="NCBI Taxonomy" id="51953"/>
    <lineage>
        <taxon>Eukaryota</taxon>
        <taxon>Viridiplantae</taxon>
        <taxon>Streptophyta</taxon>
        <taxon>Embryophyta</taxon>
        <taxon>Tracheophyta</taxon>
        <taxon>Spermatophyta</taxon>
        <taxon>Magnoliopsida</taxon>
        <taxon>Liliopsida</taxon>
        <taxon>Arecaceae</taxon>
        <taxon>Arecoideae</taxon>
        <taxon>Cocoseae</taxon>
        <taxon>Elaeidinae</taxon>
        <taxon>Elaeis</taxon>
    </lineage>
</organism>
<proteinExistence type="predicted"/>
<accession>A0A6I9RYB4</accession>
<name>A0A6I9RYB4_ELAGV</name>
<evidence type="ECO:0000313" key="2">
    <source>
        <dbReference type="Proteomes" id="UP000504607"/>
    </source>
</evidence>
<sequence>MERGCGTIPSCSTPLLRSRRNSTNSLLPRSSGRRTQNPRRFVDVRAQDRNSQEQQLNLSVLRFTLGIPGLDESYLPRYIGLGFGSLILLNHFFSSSSSVVTPAQLRSEALGICLAAFSTALPYLGRFLKGATPVDRSSLPEGTKQIFVMSENASVSQKEDLAWASYVLLRNTNTMSVLIAVGDVLCVRGCWNMTEDVSKAHIVEWFKSQIQQTGFHDLEDTLYFPQKPDSDSQLGRILPKGTLSLLVQPVLSTSTPTINDTKKSEGFVLLASSADYAYGDKDRAWIRAIANKFQGVNASRNFQGIETSQAMNRQKFLDLPSDLKAKSVATRISPSHRSGSA</sequence>
<dbReference type="InterPro" id="IPR021325">
    <property type="entry name" value="CCB2/CCB4"/>
</dbReference>
<reference evidence="3" key="1">
    <citation type="submission" date="2025-08" db="UniProtKB">
        <authorList>
            <consortium name="RefSeq"/>
        </authorList>
    </citation>
    <scope>IDENTIFICATION</scope>
</reference>
<evidence type="ECO:0000256" key="1">
    <source>
        <dbReference type="SAM" id="MobiDB-lite"/>
    </source>
</evidence>
<dbReference type="GO" id="GO:0010190">
    <property type="term" value="P:cytochrome b6f complex assembly"/>
    <property type="evidence" value="ECO:0007669"/>
    <property type="project" value="InterPro"/>
</dbReference>
<dbReference type="InParanoid" id="A0A6I9RYB4"/>
<dbReference type="PANTHER" id="PTHR36403:SF1">
    <property type="entry name" value="PROTEIN COFACTOR ASSEMBLY OF COMPLEX C SUBUNIT B CCB2, CHLOROPLASTIC"/>
    <property type="match status" value="1"/>
</dbReference>
<dbReference type="RefSeq" id="XP_010933883.1">
    <property type="nucleotide sequence ID" value="XM_010935581.3"/>
</dbReference>
<feature type="compositionally biased region" description="Polar residues" evidence="1">
    <location>
        <begin position="9"/>
        <end position="28"/>
    </location>
</feature>